<evidence type="ECO:0000256" key="5">
    <source>
        <dbReference type="ARBA" id="ARBA00023136"/>
    </source>
</evidence>
<comment type="similarity">
    <text evidence="2">Belongs to the DRAM/TMEM150 family.</text>
</comment>
<dbReference type="InterPro" id="IPR019402">
    <property type="entry name" value="CWH43_N"/>
</dbReference>
<evidence type="ECO:0000313" key="9">
    <source>
        <dbReference type="Proteomes" id="UP001159427"/>
    </source>
</evidence>
<feature type="transmembrane region" description="Helical" evidence="6">
    <location>
        <begin position="96"/>
        <end position="118"/>
    </location>
</feature>
<dbReference type="PANTHER" id="PTHR21324:SF2">
    <property type="entry name" value="EG:22E5.9 PROTEIN"/>
    <property type="match status" value="1"/>
</dbReference>
<dbReference type="PANTHER" id="PTHR21324">
    <property type="entry name" value="FASTING-INDUCIBLE INTEGRAL MEMBRANE PROTEIN TM6P1-RELATED"/>
    <property type="match status" value="1"/>
</dbReference>
<evidence type="ECO:0000313" key="8">
    <source>
        <dbReference type="EMBL" id="CAH3025859.1"/>
    </source>
</evidence>
<evidence type="ECO:0000256" key="2">
    <source>
        <dbReference type="ARBA" id="ARBA00006565"/>
    </source>
</evidence>
<accession>A0ABN8MCT7</accession>
<proteinExistence type="inferred from homology"/>
<dbReference type="EMBL" id="CALNXI010000375">
    <property type="protein sequence ID" value="CAH3025859.1"/>
    <property type="molecule type" value="Genomic_DNA"/>
</dbReference>
<comment type="subcellular location">
    <subcellularLocation>
        <location evidence="1">Endomembrane system</location>
        <topology evidence="1">Multi-pass membrane protein</topology>
    </subcellularLocation>
</comment>
<keyword evidence="9" id="KW-1185">Reference proteome</keyword>
<dbReference type="Proteomes" id="UP001159427">
    <property type="component" value="Unassembled WGS sequence"/>
</dbReference>
<protein>
    <recommendedName>
        <fullName evidence="7">CWH43-like N-terminal domain-containing protein</fullName>
    </recommendedName>
</protein>
<feature type="domain" description="CWH43-like N-terminal" evidence="7">
    <location>
        <begin position="8"/>
        <end position="259"/>
    </location>
</feature>
<evidence type="ECO:0000256" key="6">
    <source>
        <dbReference type="SAM" id="Phobius"/>
    </source>
</evidence>
<feature type="transmembrane region" description="Helical" evidence="6">
    <location>
        <begin position="180"/>
        <end position="199"/>
    </location>
</feature>
<name>A0ABN8MCT7_9CNID</name>
<feature type="transmembrane region" description="Helical" evidence="6">
    <location>
        <begin position="13"/>
        <end position="33"/>
    </location>
</feature>
<comment type="caution">
    <text evidence="8">The sequence shown here is derived from an EMBL/GenBank/DDBJ whole genome shotgun (WGS) entry which is preliminary data.</text>
</comment>
<keyword evidence="5 6" id="KW-0472">Membrane</keyword>
<dbReference type="InterPro" id="IPR050911">
    <property type="entry name" value="DRAM/TMEM150_Autophagy_Mod"/>
</dbReference>
<keyword evidence="4 6" id="KW-1133">Transmembrane helix</keyword>
<feature type="transmembrane region" description="Helical" evidence="6">
    <location>
        <begin position="54"/>
        <end position="76"/>
    </location>
</feature>
<feature type="transmembrane region" description="Helical" evidence="6">
    <location>
        <begin position="139"/>
        <end position="160"/>
    </location>
</feature>
<reference evidence="8 9" key="1">
    <citation type="submission" date="2022-05" db="EMBL/GenBank/DDBJ databases">
        <authorList>
            <consortium name="Genoscope - CEA"/>
            <person name="William W."/>
        </authorList>
    </citation>
    <scope>NUCLEOTIDE SEQUENCE [LARGE SCALE GENOMIC DNA]</scope>
</reference>
<organism evidence="8 9">
    <name type="scientific">Porites evermanni</name>
    <dbReference type="NCBI Taxonomy" id="104178"/>
    <lineage>
        <taxon>Eukaryota</taxon>
        <taxon>Metazoa</taxon>
        <taxon>Cnidaria</taxon>
        <taxon>Anthozoa</taxon>
        <taxon>Hexacorallia</taxon>
        <taxon>Scleractinia</taxon>
        <taxon>Fungiina</taxon>
        <taxon>Poritidae</taxon>
        <taxon>Porites</taxon>
    </lineage>
</organism>
<sequence>MITFTRAVHLLPIFFPILIVVTILTPYIIAVSLDHVYPFLPCISKTAGFEPEGSIFGFLMFLVALIGLLTIFTRYLQLKGFSQQGFEANVLHKVKWFNTISLLSGVSCILGVVLVANFHFSNLAKKGCYRNGQLVGFRLLRVHNAGTLMLFLGGGVYFWFQTLISYHGIAVKLNSKSMFLFRLAVSCIVTITGVVYPFLKDFAYTKYSGRVQLNSVTAAAHWSPNEGGWAVQVASNAGEWIDCLSLAIYAASFYKEFQTFSLDVSYVENAELEKGWNGKYSKIRQSKEEEVSDE</sequence>
<keyword evidence="3 6" id="KW-0812">Transmembrane</keyword>
<evidence type="ECO:0000256" key="4">
    <source>
        <dbReference type="ARBA" id="ARBA00022989"/>
    </source>
</evidence>
<dbReference type="Pfam" id="PF10277">
    <property type="entry name" value="Frag1"/>
    <property type="match status" value="1"/>
</dbReference>
<evidence type="ECO:0000256" key="1">
    <source>
        <dbReference type="ARBA" id="ARBA00004127"/>
    </source>
</evidence>
<gene>
    <name evidence="8" type="ORF">PEVE_00027350</name>
</gene>
<evidence type="ECO:0000259" key="7">
    <source>
        <dbReference type="Pfam" id="PF10277"/>
    </source>
</evidence>
<evidence type="ECO:0000256" key="3">
    <source>
        <dbReference type="ARBA" id="ARBA00022692"/>
    </source>
</evidence>